<dbReference type="Proteomes" id="UP001378956">
    <property type="component" value="Unassembled WGS sequence"/>
</dbReference>
<accession>A0ABU8NNX0</accession>
<keyword evidence="2" id="KW-0732">Signal</keyword>
<feature type="domain" description="Heparinase II/III-like C-terminal" evidence="3">
    <location>
        <begin position="491"/>
        <end position="576"/>
    </location>
</feature>
<feature type="signal peptide" evidence="2">
    <location>
        <begin position="1"/>
        <end position="21"/>
    </location>
</feature>
<dbReference type="Pfam" id="PF26377">
    <property type="entry name" value="Ulvan_lyase_2nd"/>
    <property type="match status" value="1"/>
</dbReference>
<reference evidence="6 7" key="1">
    <citation type="submission" date="2024-03" db="EMBL/GenBank/DDBJ databases">
        <title>Sequence of Lycoming College Course Isolates.</title>
        <authorList>
            <person name="Plotts O."/>
            <person name="Newman J."/>
        </authorList>
    </citation>
    <scope>NUCLEOTIDE SEQUENCE [LARGE SCALE GENOMIC DNA]</scope>
    <source>
        <strain evidence="6 7">CJB-3</strain>
    </source>
</reference>
<dbReference type="Gene3D" id="2.70.98.70">
    <property type="match status" value="1"/>
</dbReference>
<dbReference type="Pfam" id="PF26374">
    <property type="entry name" value="Ulvan_lyaseC"/>
    <property type="match status" value="1"/>
</dbReference>
<dbReference type="EMBL" id="JBBEUB010000004">
    <property type="protein sequence ID" value="MEJ2903624.1"/>
    <property type="molecule type" value="Genomic_DNA"/>
</dbReference>
<feature type="domain" description="Endo-acting ulvan lyase 2nd" evidence="5">
    <location>
        <begin position="345"/>
        <end position="445"/>
    </location>
</feature>
<evidence type="ECO:0000256" key="2">
    <source>
        <dbReference type="SAM" id="SignalP"/>
    </source>
</evidence>
<proteinExistence type="predicted"/>
<gene>
    <name evidence="6" type="ORF">WAE58_14355</name>
</gene>
<evidence type="ECO:0000259" key="4">
    <source>
        <dbReference type="Pfam" id="PF26374"/>
    </source>
</evidence>
<protein>
    <submittedName>
        <fullName evidence="6">Heparinase II/III family protein</fullName>
    </submittedName>
</protein>
<sequence length="947" mass="106599">MKRKIVSVFLSGLFWVGMARAQHIKIPSLTHTEHPRLLTDAKTGKARLATLISREDWAKTTYEKITAEVSPYVDRHQQDSTWMVSRLQMYWNTHSTDVFIKNGAYAYATGKAPVPTVRFTGTRDVASQYMRPKLEDIKPYMDQDGKVYFQSKGSGQAWEWVDQSKTGRSIESINIEIINKARDAAMIYWYTGSEKYGKFAYDLFKTYMTGMYYRNEPIDLNKGHDQTLVGLSSFEVIHEDILEPLTACYDFLHGYIQKKHPKQLPLYAETFKKWADIIIKNGVPFNNWNLIEARFVACIALILENDQVYPDKKGCGYYLDQILNQTHTRQWALTDILKKGYDPKTGIWAESPGYSVNVLADFTGFVNFFDRTMKMDLLPELPVLSQAVSAQPQYLFPNGSIVGFGDTHYGPIRMEPMEDLIRNARLHGKKQQELYYTRLLKTMQNLRQKEESGLPKLRTGFMSLFSNPPLTLSESVATGLPEDYMTATFWAPNVAWMVQRNGIDPHHGLMISQAGSGGNHAHANGIAMELYGKGLILAPEGGIGGSYFQSDYAEYYSQFPAHNTVVVDGISSYPTMKSNHFLKLQGAYPEPGIKQGYFKDVTYSNLLFLEPETNSNQNRLMSIVRTSDSSGYYVDVFRSAKKNGGDKYHDYIYHNLGQRLSLTDALKKPLPLKATDKLTFANEELMGYDYWYDKQSVVSSGDFNGRFELDIPGRAGVYMNMWMKGYPDREIFSVKAPPSKSWRKDQLIPDSIANLPLPTVVVRQNGAAWERPFVAVYEPAEGNTGGDIARISSFAGVGNDSSFAGIQVESKNGMIDYIFAGAAAESIKYQDMQFKGTYGMARAKADGLVFLFLTDGNELSKSGYGLFAGKSASAVLSFKDKQAFFSSSAEINLTLPDVYLSDKEVSISFTIEGKLKRIIGNRLENNGTKVVSFMMPALNLTEIAIKQ</sequence>
<keyword evidence="7" id="KW-1185">Reference proteome</keyword>
<dbReference type="Gene3D" id="1.50.10.100">
    <property type="entry name" value="Chondroitin AC/alginate lyase"/>
    <property type="match status" value="1"/>
</dbReference>
<dbReference type="InterPro" id="IPR012480">
    <property type="entry name" value="Hepar_II_III_C"/>
</dbReference>
<dbReference type="InterPro" id="IPR058848">
    <property type="entry name" value="Ulvan_lyase_C"/>
</dbReference>
<comment type="subcellular location">
    <subcellularLocation>
        <location evidence="1">Cell envelope</location>
    </subcellularLocation>
</comment>
<dbReference type="Pfam" id="PF07940">
    <property type="entry name" value="Hepar_II_III_C"/>
    <property type="match status" value="1"/>
</dbReference>
<feature type="chain" id="PRO_5046552550" evidence="2">
    <location>
        <begin position="22"/>
        <end position="947"/>
    </location>
</feature>
<dbReference type="RefSeq" id="WP_288879204.1">
    <property type="nucleotide sequence ID" value="NZ_CBFGNQ010000015.1"/>
</dbReference>
<dbReference type="SUPFAM" id="SSF48230">
    <property type="entry name" value="Chondroitin AC/alginate lyase"/>
    <property type="match status" value="1"/>
</dbReference>
<evidence type="ECO:0000256" key="1">
    <source>
        <dbReference type="ARBA" id="ARBA00004196"/>
    </source>
</evidence>
<feature type="domain" description="Endo-acting ulvan lyase C-terminal" evidence="4">
    <location>
        <begin position="792"/>
        <end position="876"/>
    </location>
</feature>
<evidence type="ECO:0000313" key="6">
    <source>
        <dbReference type="EMBL" id="MEJ2903624.1"/>
    </source>
</evidence>
<dbReference type="InterPro" id="IPR008929">
    <property type="entry name" value="Chondroitin_lyas"/>
</dbReference>
<evidence type="ECO:0000259" key="5">
    <source>
        <dbReference type="Pfam" id="PF26377"/>
    </source>
</evidence>
<comment type="caution">
    <text evidence="6">The sequence shown here is derived from an EMBL/GenBank/DDBJ whole genome shotgun (WGS) entry which is preliminary data.</text>
</comment>
<dbReference type="InterPro" id="IPR058849">
    <property type="entry name" value="Ulvan_lyase_2nd"/>
</dbReference>
<evidence type="ECO:0000313" key="7">
    <source>
        <dbReference type="Proteomes" id="UP001378956"/>
    </source>
</evidence>
<organism evidence="6 7">
    <name type="scientific">Pedobacter panaciterrae</name>
    <dbReference type="NCBI Taxonomy" id="363849"/>
    <lineage>
        <taxon>Bacteria</taxon>
        <taxon>Pseudomonadati</taxon>
        <taxon>Bacteroidota</taxon>
        <taxon>Sphingobacteriia</taxon>
        <taxon>Sphingobacteriales</taxon>
        <taxon>Sphingobacteriaceae</taxon>
        <taxon>Pedobacter</taxon>
    </lineage>
</organism>
<name>A0ABU8NNX0_9SPHI</name>
<evidence type="ECO:0000259" key="3">
    <source>
        <dbReference type="Pfam" id="PF07940"/>
    </source>
</evidence>